<dbReference type="PANTHER" id="PTHR30537:SF3">
    <property type="entry name" value="TRANSCRIPTIONAL REGULATORY PROTEIN"/>
    <property type="match status" value="1"/>
</dbReference>
<evidence type="ECO:0000259" key="5">
    <source>
        <dbReference type="PROSITE" id="PS50931"/>
    </source>
</evidence>
<gene>
    <name evidence="6" type="ORF">OSB52_15980</name>
</gene>
<dbReference type="SUPFAM" id="SSF53850">
    <property type="entry name" value="Periplasmic binding protein-like II"/>
    <property type="match status" value="1"/>
</dbReference>
<accession>A0A9X3D6B6</accession>
<keyword evidence="7" id="KW-1185">Reference proteome</keyword>
<sequence>MPADLPSPDDLLVLLAVGRSGRYTSAADTLGLNHTTVARRIESLERTMGGRALARGAGGWELTDLGRQAFAAAERIETALRALEASIDGSPSLSGVVRMSATDGFSAYLAAPAAVSVRRHHPAVSVEIVTATRLASQHRTGLDIEVVVGEPHVHRAEAMRLADYRLGLYASRGYLTEHQTPTGPGDLTAHPLIYFVDAMLQVDDLDLARTLVPQMPESVTSTNVFVHVEATRAHAGIGLLPCFMADRHDDLVRVLPTVGAELTYWLVTRTESARRPEVAVVVDAIRAIADARRAELLGDPSGAVAANATPDNTKPPE</sequence>
<dbReference type="GO" id="GO:0006351">
    <property type="term" value="P:DNA-templated transcription"/>
    <property type="evidence" value="ECO:0007669"/>
    <property type="project" value="TreeGrafter"/>
</dbReference>
<dbReference type="InterPro" id="IPR005119">
    <property type="entry name" value="LysR_subst-bd"/>
</dbReference>
<evidence type="ECO:0000256" key="3">
    <source>
        <dbReference type="ARBA" id="ARBA00023125"/>
    </source>
</evidence>
<keyword evidence="3" id="KW-0238">DNA-binding</keyword>
<evidence type="ECO:0000313" key="6">
    <source>
        <dbReference type="EMBL" id="MCX2965590.1"/>
    </source>
</evidence>
<dbReference type="InterPro" id="IPR036388">
    <property type="entry name" value="WH-like_DNA-bd_sf"/>
</dbReference>
<dbReference type="SUPFAM" id="SSF46785">
    <property type="entry name" value="Winged helix' DNA-binding domain"/>
    <property type="match status" value="1"/>
</dbReference>
<proteinExistence type="inferred from homology"/>
<keyword evidence="2" id="KW-0805">Transcription regulation</keyword>
<dbReference type="EMBL" id="JAPKFM010000017">
    <property type="protein sequence ID" value="MCX2965590.1"/>
    <property type="molecule type" value="Genomic_DNA"/>
</dbReference>
<keyword evidence="4" id="KW-0804">Transcription</keyword>
<dbReference type="GO" id="GO:0043565">
    <property type="term" value="F:sequence-specific DNA binding"/>
    <property type="evidence" value="ECO:0007669"/>
    <property type="project" value="TreeGrafter"/>
</dbReference>
<comment type="similarity">
    <text evidence="1">Belongs to the LysR transcriptional regulatory family.</text>
</comment>
<dbReference type="PROSITE" id="PS50931">
    <property type="entry name" value="HTH_LYSR"/>
    <property type="match status" value="1"/>
</dbReference>
<name>A0A9X3D6B6_9ACTN</name>
<protein>
    <submittedName>
        <fullName evidence="6">LysR family transcriptional regulator</fullName>
    </submittedName>
</protein>
<dbReference type="PANTHER" id="PTHR30537">
    <property type="entry name" value="HTH-TYPE TRANSCRIPTIONAL REGULATOR"/>
    <property type="match status" value="1"/>
</dbReference>
<dbReference type="InterPro" id="IPR000847">
    <property type="entry name" value="LysR_HTH_N"/>
</dbReference>
<dbReference type="RefSeq" id="WP_266062675.1">
    <property type="nucleotide sequence ID" value="NZ_JAPKFM010000017.1"/>
</dbReference>
<dbReference type="InterPro" id="IPR036390">
    <property type="entry name" value="WH_DNA-bd_sf"/>
</dbReference>
<evidence type="ECO:0000256" key="1">
    <source>
        <dbReference type="ARBA" id="ARBA00009437"/>
    </source>
</evidence>
<dbReference type="Pfam" id="PF00126">
    <property type="entry name" value="HTH_1"/>
    <property type="match status" value="1"/>
</dbReference>
<dbReference type="Gene3D" id="1.10.10.10">
    <property type="entry name" value="Winged helix-like DNA-binding domain superfamily/Winged helix DNA-binding domain"/>
    <property type="match status" value="1"/>
</dbReference>
<dbReference type="InterPro" id="IPR058163">
    <property type="entry name" value="LysR-type_TF_proteobact-type"/>
</dbReference>
<organism evidence="6 7">
    <name type="scientific">Gordonia aquimaris</name>
    <dbReference type="NCBI Taxonomy" id="2984863"/>
    <lineage>
        <taxon>Bacteria</taxon>
        <taxon>Bacillati</taxon>
        <taxon>Actinomycetota</taxon>
        <taxon>Actinomycetes</taxon>
        <taxon>Mycobacteriales</taxon>
        <taxon>Gordoniaceae</taxon>
        <taxon>Gordonia</taxon>
    </lineage>
</organism>
<dbReference type="Proteomes" id="UP001143347">
    <property type="component" value="Unassembled WGS sequence"/>
</dbReference>
<evidence type="ECO:0000256" key="2">
    <source>
        <dbReference type="ARBA" id="ARBA00023015"/>
    </source>
</evidence>
<reference evidence="6" key="1">
    <citation type="submission" date="2022-10" db="EMBL/GenBank/DDBJ databases">
        <title>WGS of marine actinomycetes from Thailand.</title>
        <authorList>
            <person name="Thawai C."/>
        </authorList>
    </citation>
    <scope>NUCLEOTIDE SEQUENCE</scope>
    <source>
        <strain evidence="6">SW21</strain>
    </source>
</reference>
<evidence type="ECO:0000313" key="7">
    <source>
        <dbReference type="Proteomes" id="UP001143347"/>
    </source>
</evidence>
<feature type="domain" description="HTH lysR-type" evidence="5">
    <location>
        <begin position="6"/>
        <end position="63"/>
    </location>
</feature>
<dbReference type="Gene3D" id="3.40.190.290">
    <property type="match status" value="1"/>
</dbReference>
<dbReference type="Pfam" id="PF03466">
    <property type="entry name" value="LysR_substrate"/>
    <property type="match status" value="1"/>
</dbReference>
<comment type="caution">
    <text evidence="6">The sequence shown here is derived from an EMBL/GenBank/DDBJ whole genome shotgun (WGS) entry which is preliminary data.</text>
</comment>
<dbReference type="AlphaFoldDB" id="A0A9X3D6B6"/>
<evidence type="ECO:0000256" key="4">
    <source>
        <dbReference type="ARBA" id="ARBA00023163"/>
    </source>
</evidence>
<dbReference type="GO" id="GO:0003700">
    <property type="term" value="F:DNA-binding transcription factor activity"/>
    <property type="evidence" value="ECO:0007669"/>
    <property type="project" value="InterPro"/>
</dbReference>